<name>A0A8J5FD15_ZINOF</name>
<comment type="caution">
    <text evidence="1">The sequence shown here is derived from an EMBL/GenBank/DDBJ whole genome shotgun (WGS) entry which is preliminary data.</text>
</comment>
<evidence type="ECO:0000313" key="1">
    <source>
        <dbReference type="EMBL" id="KAG6485251.1"/>
    </source>
</evidence>
<gene>
    <name evidence="1" type="ORF">ZIOFF_053784</name>
</gene>
<protein>
    <recommendedName>
        <fullName evidence="3">Protein LNK1</fullName>
    </recommendedName>
</protein>
<dbReference type="EMBL" id="JACMSC010000015">
    <property type="protein sequence ID" value="KAG6485251.1"/>
    <property type="molecule type" value="Genomic_DNA"/>
</dbReference>
<dbReference type="GO" id="GO:0006355">
    <property type="term" value="P:regulation of DNA-templated transcription"/>
    <property type="evidence" value="ECO:0007669"/>
    <property type="project" value="InterPro"/>
</dbReference>
<dbReference type="AlphaFoldDB" id="A0A8J5FD15"/>
<evidence type="ECO:0008006" key="3">
    <source>
        <dbReference type="Google" id="ProtNLM"/>
    </source>
</evidence>
<dbReference type="Proteomes" id="UP000734854">
    <property type="component" value="Unassembled WGS sequence"/>
</dbReference>
<dbReference type="PANTHER" id="PTHR33334:SF8">
    <property type="entry name" value="PROTEIN LNK1"/>
    <property type="match status" value="1"/>
</dbReference>
<dbReference type="InterPro" id="IPR039928">
    <property type="entry name" value="LNK"/>
</dbReference>
<dbReference type="PANTHER" id="PTHR33334">
    <property type="entry name" value="PROTEIN LNK1"/>
    <property type="match status" value="1"/>
</dbReference>
<accession>A0A8J5FD15</accession>
<keyword evidence="2" id="KW-1185">Reference proteome</keyword>
<reference evidence="1 2" key="1">
    <citation type="submission" date="2020-08" db="EMBL/GenBank/DDBJ databases">
        <title>Plant Genome Project.</title>
        <authorList>
            <person name="Zhang R.-G."/>
        </authorList>
    </citation>
    <scope>NUCLEOTIDE SEQUENCE [LARGE SCALE GENOMIC DNA]</scope>
    <source>
        <tissue evidence="1">Rhizome</tissue>
    </source>
</reference>
<proteinExistence type="predicted"/>
<organism evidence="1 2">
    <name type="scientific">Zingiber officinale</name>
    <name type="common">Ginger</name>
    <name type="synonym">Amomum zingiber</name>
    <dbReference type="NCBI Taxonomy" id="94328"/>
    <lineage>
        <taxon>Eukaryota</taxon>
        <taxon>Viridiplantae</taxon>
        <taxon>Streptophyta</taxon>
        <taxon>Embryophyta</taxon>
        <taxon>Tracheophyta</taxon>
        <taxon>Spermatophyta</taxon>
        <taxon>Magnoliopsida</taxon>
        <taxon>Liliopsida</taxon>
        <taxon>Zingiberales</taxon>
        <taxon>Zingiberaceae</taxon>
        <taxon>Zingiber</taxon>
    </lineage>
</organism>
<dbReference type="GO" id="GO:0007623">
    <property type="term" value="P:circadian rhythm"/>
    <property type="evidence" value="ECO:0007669"/>
    <property type="project" value="InterPro"/>
</dbReference>
<sequence length="614" mass="67653">MHRHVTVRSQELLLVRDVSVRSAVASGFGLWATAAERISLASSQPRVVTRRGPQCFAWCSHESVSRVHLPPSSCECRIEDIVFGNIGENNDQIFSDRGGKQVEESLAPGNFIVAQQSNKTNIGNSAGSKVSKNKDAIWRKQGTNICSSLENESSNVAKGDCQGNTVSQSKMCSSSNPATRNAEEEMGICQLPFENNSSVDSKVTFLANENDLYYGWSDISSFDDVDKMFRNCDPTFGQWSNTDGPSWISSSEDMYGPEDKFTSTFKSSTLEFKELENASVYCENSRCLDECSKPQVDTHRQSCLTCPSFKSSAVQAYDGGGGEDNKSSLTPCSTNNLVEHEPQIDIQTQQQLNRQFLSDAKGKGLATYPAQLHSKRDCIAKSDCSSLTLSLNPDFHVDNKLLYQDLLLQSASGTVTDCKQDPSSSFEVSAHVINNSSHGMGKVPDALLNNPVMKLEEMVDNPNIRSLELGNSVRKQHANFGQNIHNDRGNTSIEIHEKDMDSAVGKNSLMPSIFLDNLSVKVISFQQLQGVIGQLEYRTKLCIRDSLYRLARSAEQRHNCAAANAEGVDHGREIHGTGTSNRSVEYMGIETESNPIDRSVARLLFYRAPETATR</sequence>
<evidence type="ECO:0000313" key="2">
    <source>
        <dbReference type="Proteomes" id="UP000734854"/>
    </source>
</evidence>